<organism evidence="1">
    <name type="scientific">Arundo donax</name>
    <name type="common">Giant reed</name>
    <name type="synonym">Donax arundinaceus</name>
    <dbReference type="NCBI Taxonomy" id="35708"/>
    <lineage>
        <taxon>Eukaryota</taxon>
        <taxon>Viridiplantae</taxon>
        <taxon>Streptophyta</taxon>
        <taxon>Embryophyta</taxon>
        <taxon>Tracheophyta</taxon>
        <taxon>Spermatophyta</taxon>
        <taxon>Magnoliopsida</taxon>
        <taxon>Liliopsida</taxon>
        <taxon>Poales</taxon>
        <taxon>Poaceae</taxon>
        <taxon>PACMAD clade</taxon>
        <taxon>Arundinoideae</taxon>
        <taxon>Arundineae</taxon>
        <taxon>Arundo</taxon>
    </lineage>
</organism>
<sequence length="133" mass="14187">MVDIEKELRDLKLDEGDNSQLKDSEVPSELLTIELVKAPSCASPGPNEVIPEESKVLFSMASVISSMADNFSKLPLSDAASAFYAAPAHGLLGGIPISSSRRISNARMRCTVMSVGYPSMWPEGASTGRAEDL</sequence>
<name>A0A0A8ZU16_ARUDO</name>
<accession>A0A0A8ZU16</accession>
<reference evidence="1" key="2">
    <citation type="journal article" date="2015" name="Data Brief">
        <title>Shoot transcriptome of the giant reed, Arundo donax.</title>
        <authorList>
            <person name="Barrero R.A."/>
            <person name="Guerrero F.D."/>
            <person name="Moolhuijzen P."/>
            <person name="Goolsby J.A."/>
            <person name="Tidwell J."/>
            <person name="Bellgard S.E."/>
            <person name="Bellgard M.I."/>
        </authorList>
    </citation>
    <scope>NUCLEOTIDE SEQUENCE</scope>
    <source>
        <tissue evidence="1">Shoot tissue taken approximately 20 cm above the soil surface</tissue>
    </source>
</reference>
<protein>
    <submittedName>
        <fullName evidence="1">Uncharacterized protein</fullName>
    </submittedName>
</protein>
<proteinExistence type="predicted"/>
<dbReference type="EMBL" id="GBRH01256752">
    <property type="protein sequence ID" value="JAD41143.1"/>
    <property type="molecule type" value="Transcribed_RNA"/>
</dbReference>
<evidence type="ECO:0000313" key="1">
    <source>
        <dbReference type="EMBL" id="JAD41143.1"/>
    </source>
</evidence>
<reference evidence="1" key="1">
    <citation type="submission" date="2014-09" db="EMBL/GenBank/DDBJ databases">
        <authorList>
            <person name="Magalhaes I.L.F."/>
            <person name="Oliveira U."/>
            <person name="Santos F.R."/>
            <person name="Vidigal T.H.D.A."/>
            <person name="Brescovit A.D."/>
            <person name="Santos A.J."/>
        </authorList>
    </citation>
    <scope>NUCLEOTIDE SEQUENCE</scope>
    <source>
        <tissue evidence="1">Shoot tissue taken approximately 20 cm above the soil surface</tissue>
    </source>
</reference>
<dbReference type="AlphaFoldDB" id="A0A0A8ZU16"/>